<keyword evidence="7 10" id="KW-0720">Serine protease</keyword>
<dbReference type="InterPro" id="IPR036852">
    <property type="entry name" value="Peptidase_S8/S53_dom_sf"/>
</dbReference>
<evidence type="ECO:0000259" key="14">
    <source>
        <dbReference type="Pfam" id="PF02225"/>
    </source>
</evidence>
<feature type="domain" description="PA" evidence="14">
    <location>
        <begin position="416"/>
        <end position="506"/>
    </location>
</feature>
<evidence type="ECO:0000256" key="11">
    <source>
        <dbReference type="RuleBase" id="RU003355"/>
    </source>
</evidence>
<dbReference type="InterPro" id="IPR045051">
    <property type="entry name" value="SBT"/>
</dbReference>
<evidence type="ECO:0000256" key="8">
    <source>
        <dbReference type="ARBA" id="ARBA00023180"/>
    </source>
</evidence>
<dbReference type="SUPFAM" id="SSF52743">
    <property type="entry name" value="Subtilisin-like"/>
    <property type="match status" value="1"/>
</dbReference>
<dbReference type="GO" id="GO:0006508">
    <property type="term" value="P:proteolysis"/>
    <property type="evidence" value="ECO:0007669"/>
    <property type="project" value="UniProtKB-KW"/>
</dbReference>
<dbReference type="InterPro" id="IPR023827">
    <property type="entry name" value="Peptidase_S8_Asp-AS"/>
</dbReference>
<dbReference type="Pfam" id="PF05922">
    <property type="entry name" value="Inhibitor_I9"/>
    <property type="match status" value="1"/>
</dbReference>
<dbReference type="InterPro" id="IPR000209">
    <property type="entry name" value="Peptidase_S8/S53_dom"/>
</dbReference>
<evidence type="ECO:0000259" key="15">
    <source>
        <dbReference type="Pfam" id="PF05922"/>
    </source>
</evidence>
<dbReference type="RefSeq" id="WP_184789403.1">
    <property type="nucleotide sequence ID" value="NZ_BONT01000030.1"/>
</dbReference>
<dbReference type="CDD" id="cd04852">
    <property type="entry name" value="Peptidases_S8_3"/>
    <property type="match status" value="1"/>
</dbReference>
<dbReference type="PRINTS" id="PR00723">
    <property type="entry name" value="SUBTILISIN"/>
</dbReference>
<dbReference type="Pfam" id="PF00082">
    <property type="entry name" value="Peptidase_S8"/>
    <property type="match status" value="1"/>
</dbReference>
<evidence type="ECO:0000256" key="6">
    <source>
        <dbReference type="ARBA" id="ARBA00022801"/>
    </source>
</evidence>
<evidence type="ECO:0000256" key="2">
    <source>
        <dbReference type="ARBA" id="ARBA00011073"/>
    </source>
</evidence>
<evidence type="ECO:0008006" key="19">
    <source>
        <dbReference type="Google" id="ProtNLM"/>
    </source>
</evidence>
<comment type="subcellular location">
    <subcellularLocation>
        <location evidence="1">Secreted</location>
    </subcellularLocation>
</comment>
<dbReference type="InterPro" id="IPR003137">
    <property type="entry name" value="PA_domain"/>
</dbReference>
<dbReference type="PROSITE" id="PS00136">
    <property type="entry name" value="SUBTILASE_ASP"/>
    <property type="match status" value="1"/>
</dbReference>
<protein>
    <recommendedName>
        <fullName evidence="19">Peptidase inhibitor I9</fullName>
    </recommendedName>
</protein>
<dbReference type="SUPFAM" id="SSF52025">
    <property type="entry name" value="PA domain"/>
    <property type="match status" value="1"/>
</dbReference>
<comment type="similarity">
    <text evidence="2 10 11">Belongs to the peptidase S8 family.</text>
</comment>
<proteinExistence type="inferred from homology"/>
<dbReference type="InterPro" id="IPR010259">
    <property type="entry name" value="S8pro/Inhibitor_I9"/>
</dbReference>
<dbReference type="InterPro" id="IPR037045">
    <property type="entry name" value="S8pro/Inhibitor_I9_sf"/>
</dbReference>
<evidence type="ECO:0000256" key="3">
    <source>
        <dbReference type="ARBA" id="ARBA00022525"/>
    </source>
</evidence>
<evidence type="ECO:0000313" key="17">
    <source>
        <dbReference type="EMBL" id="MBB6036567.1"/>
    </source>
</evidence>
<evidence type="ECO:0000256" key="7">
    <source>
        <dbReference type="ARBA" id="ARBA00022825"/>
    </source>
</evidence>
<gene>
    <name evidence="17" type="ORF">HNR73_004438</name>
</gene>
<dbReference type="EMBL" id="JACHGT010000009">
    <property type="protein sequence ID" value="MBB6036567.1"/>
    <property type="molecule type" value="Genomic_DNA"/>
</dbReference>
<evidence type="ECO:0000256" key="9">
    <source>
        <dbReference type="PIRSR" id="PIRSR615500-1"/>
    </source>
</evidence>
<dbReference type="CDD" id="cd02120">
    <property type="entry name" value="PA_subtilisin_like"/>
    <property type="match status" value="1"/>
</dbReference>
<dbReference type="Proteomes" id="UP000548476">
    <property type="component" value="Unassembled WGS sequence"/>
</dbReference>
<dbReference type="InterPro" id="IPR041469">
    <property type="entry name" value="Subtilisin-like_FN3"/>
</dbReference>
<dbReference type="Gene3D" id="3.50.30.30">
    <property type="match status" value="1"/>
</dbReference>
<dbReference type="Gene3D" id="3.30.70.80">
    <property type="entry name" value="Peptidase S8 propeptide/proteinase inhibitor I9"/>
    <property type="match status" value="1"/>
</dbReference>
<evidence type="ECO:0000256" key="10">
    <source>
        <dbReference type="PROSITE-ProRule" id="PRU01240"/>
    </source>
</evidence>
<dbReference type="InterPro" id="IPR034197">
    <property type="entry name" value="Peptidases_S8_3"/>
</dbReference>
<keyword evidence="4 10" id="KW-0645">Protease</keyword>
<dbReference type="PROSITE" id="PS51892">
    <property type="entry name" value="SUBTILASE"/>
    <property type="match status" value="1"/>
</dbReference>
<keyword evidence="5 12" id="KW-0732">Signal</keyword>
<dbReference type="Pfam" id="PF02225">
    <property type="entry name" value="PA"/>
    <property type="match status" value="1"/>
</dbReference>
<accession>A0A841FTC3</accession>
<feature type="active site" description="Charge relay system" evidence="9 10">
    <location>
        <position position="582"/>
    </location>
</feature>
<dbReference type="Pfam" id="PF17766">
    <property type="entry name" value="fn3_6"/>
    <property type="match status" value="1"/>
</dbReference>
<dbReference type="PROSITE" id="PS00138">
    <property type="entry name" value="SUBTILASE_SER"/>
    <property type="match status" value="1"/>
</dbReference>
<organism evidence="17 18">
    <name type="scientific">Phytomonospora endophytica</name>
    <dbReference type="NCBI Taxonomy" id="714109"/>
    <lineage>
        <taxon>Bacteria</taxon>
        <taxon>Bacillati</taxon>
        <taxon>Actinomycetota</taxon>
        <taxon>Actinomycetes</taxon>
        <taxon>Micromonosporales</taxon>
        <taxon>Micromonosporaceae</taxon>
        <taxon>Phytomonospora</taxon>
    </lineage>
</organism>
<comment type="caution">
    <text evidence="17">The sequence shown here is derived from an EMBL/GenBank/DDBJ whole genome shotgun (WGS) entry which is preliminary data.</text>
</comment>
<dbReference type="InterPro" id="IPR022398">
    <property type="entry name" value="Peptidase_S8_His-AS"/>
</dbReference>
<feature type="chain" id="PRO_5033062596" description="Peptidase inhibitor I9" evidence="12">
    <location>
        <begin position="36"/>
        <end position="1000"/>
    </location>
</feature>
<feature type="domain" description="Inhibitor I9" evidence="15">
    <location>
        <begin position="90"/>
        <end position="148"/>
    </location>
</feature>
<dbReference type="InterPro" id="IPR046450">
    <property type="entry name" value="PA_dom_sf"/>
</dbReference>
<keyword evidence="6 10" id="KW-0378">Hydrolase</keyword>
<dbReference type="AlphaFoldDB" id="A0A841FTC3"/>
<dbReference type="FunFam" id="3.50.30.30:FF:000005">
    <property type="entry name" value="subtilisin-like protease SBT1.5"/>
    <property type="match status" value="1"/>
</dbReference>
<sequence length="1000" mass="101535">MSSKTLPGRKPALLTFATAAVTAAAVLSGGTAALAENGAPEQFSAGRYIVELSAEPVATYNGGVKGFSATQAEEGERLDTGLAKVDRYRDYLADLRGDALAEVPGAEVLRTYDTVFNGFTAELSGEEALALSKAPGVVSVFPDEELKADTVTTPDFLGLTGSGGVWERQYGGDEHAGEGVIVGILDSGVWPENPSFGALPEPRPDQDVIDGKWNGTCDTGATGDPAKDIECNNKVIGARYYPPAVIQPGDFLSPRDHNGHGSHVGSTAAGNHGVEATVFGKSLGKISGMAPAARLAYYKICWTTADGGCTVSSANAVAAIEDAVNDGVDVINYSISGSTNVAFTPQQQAYFNAAAAGVFVANSAGNSGPGSTVAHNTPWVTTVAASTHGRVSESTVTLGNGATFKGASLTAGLPSAPVVASKNIGLPGGGNAELCAVGSLDPAKAAGKIVACARGTVSRVDKGKAVLAAGGVGMILYNPDPASDDVVLDAHVLPAVHVKAAAGSALLAYIAGTATPTASLSSAVPSMVPAPEMAAFSSAGPALAAGGDLLKPDITAPGVDVYAAVAPPNNNGQMFGPNSGTSMSSPHIAGLAALVIGKHPDWSPMAVKSSLMTTATQTDNAGRPIQRGGHDATAFDYGAGHVNVGKAFDPGLVYDSDAVDWLRWGCGIGELAPRFPELCAEFGALDPTQMNYPSIAIGNFVRSETVTRTVTNVANQTSTYFATTDAPEGTKLTVSPQSLTLRPGQSASFKVTITRTTAPLGAYTEGSYTWRDMRGHAVRSPVVVKPGALSAPKSVEGSGSSGSLNLNGVSGYTGTLSATVTGLAPVVTTPLALSNPDGSNFPTGAPAENAHVKKVETAVPAGATGSFNTYDADYASGTDLDLFFYRKNANGSLTYLGASAGTTAQEGATLPGGATYVVYVDLFASPSNLPVTAKLHTLALGGDAGNLVMSRPSQPVKVDQAYTLTGTWSGLTAGLEYRGIVTYRDATGAVLGTTTVVIRA</sequence>
<reference evidence="17 18" key="1">
    <citation type="submission" date="2020-08" db="EMBL/GenBank/DDBJ databases">
        <title>Genomic Encyclopedia of Type Strains, Phase IV (KMG-IV): sequencing the most valuable type-strain genomes for metagenomic binning, comparative biology and taxonomic classification.</title>
        <authorList>
            <person name="Goeker M."/>
        </authorList>
    </citation>
    <scope>NUCLEOTIDE SEQUENCE [LARGE SCALE GENOMIC DNA]</scope>
    <source>
        <strain evidence="17 18">YIM 65646</strain>
    </source>
</reference>
<dbReference type="InterPro" id="IPR023828">
    <property type="entry name" value="Peptidase_S8_Ser-AS"/>
</dbReference>
<dbReference type="Gene3D" id="3.40.50.200">
    <property type="entry name" value="Peptidase S8/S53 domain"/>
    <property type="match status" value="1"/>
</dbReference>
<name>A0A841FTC3_9ACTN</name>
<evidence type="ECO:0000313" key="18">
    <source>
        <dbReference type="Proteomes" id="UP000548476"/>
    </source>
</evidence>
<feature type="active site" description="Charge relay system" evidence="9 10">
    <location>
        <position position="186"/>
    </location>
</feature>
<evidence type="ECO:0000256" key="12">
    <source>
        <dbReference type="SAM" id="SignalP"/>
    </source>
</evidence>
<dbReference type="GO" id="GO:0005576">
    <property type="term" value="C:extracellular region"/>
    <property type="evidence" value="ECO:0007669"/>
    <property type="project" value="UniProtKB-SubCell"/>
</dbReference>
<evidence type="ECO:0000256" key="4">
    <source>
        <dbReference type="ARBA" id="ARBA00022670"/>
    </source>
</evidence>
<evidence type="ECO:0000259" key="13">
    <source>
        <dbReference type="Pfam" id="PF00082"/>
    </source>
</evidence>
<keyword evidence="8" id="KW-0325">Glycoprotein</keyword>
<keyword evidence="3" id="KW-0964">Secreted</keyword>
<dbReference type="GO" id="GO:0004252">
    <property type="term" value="F:serine-type endopeptidase activity"/>
    <property type="evidence" value="ECO:0007669"/>
    <property type="project" value="UniProtKB-UniRule"/>
</dbReference>
<evidence type="ECO:0000256" key="5">
    <source>
        <dbReference type="ARBA" id="ARBA00022729"/>
    </source>
</evidence>
<dbReference type="PANTHER" id="PTHR10795">
    <property type="entry name" value="PROPROTEIN CONVERTASE SUBTILISIN/KEXIN"/>
    <property type="match status" value="1"/>
</dbReference>
<dbReference type="Gene3D" id="2.60.40.2310">
    <property type="match status" value="1"/>
</dbReference>
<feature type="active site" description="Charge relay system" evidence="9 10">
    <location>
        <position position="260"/>
    </location>
</feature>
<evidence type="ECO:0000256" key="1">
    <source>
        <dbReference type="ARBA" id="ARBA00004613"/>
    </source>
</evidence>
<feature type="domain" description="Subtilisin-like protease fibronectin type-III" evidence="16">
    <location>
        <begin position="689"/>
        <end position="784"/>
    </location>
</feature>
<keyword evidence="18" id="KW-1185">Reference proteome</keyword>
<dbReference type="InterPro" id="IPR015500">
    <property type="entry name" value="Peptidase_S8_subtilisin-rel"/>
</dbReference>
<feature type="domain" description="Peptidase S8/S53" evidence="13">
    <location>
        <begin position="177"/>
        <end position="638"/>
    </location>
</feature>
<evidence type="ECO:0000259" key="16">
    <source>
        <dbReference type="Pfam" id="PF17766"/>
    </source>
</evidence>
<dbReference type="PROSITE" id="PS00137">
    <property type="entry name" value="SUBTILASE_HIS"/>
    <property type="match status" value="1"/>
</dbReference>
<feature type="signal peptide" evidence="12">
    <location>
        <begin position="1"/>
        <end position="35"/>
    </location>
</feature>